<dbReference type="InterPro" id="IPR045851">
    <property type="entry name" value="AMP-bd_C_sf"/>
</dbReference>
<dbReference type="SUPFAM" id="SSF56801">
    <property type="entry name" value="Acetyl-CoA synthetase-like"/>
    <property type="match status" value="1"/>
</dbReference>
<sequence length="1314" mass="143782">MTATHDHPQYAVFGVQPPPAERTLLDILGATVRAHWDVPALEGTDGTLTYAQLRQRIDAEVARLRAAGVGRGDRVGIRVPSGTTDLYVAVLAALHAGAAYVPVDRDESDSRAQTVWEEADVAVIYGAQLEITVRRTVPNPDHSPPTLDDDAWIIFTSGTTGRPKGVAVTHRSAAAWVDSERLLFLVDAPIGPTDRVMGGLSVAFDASCEEMWLAWRNGATLVAAPRALVRSGEELGRWIVDKHISVVSTVPTLAAMWEPETLGAVRLLIFGGEACPLQLIGRLSAPDRELWNTYGPTETTVIVSGQLMRPGEEVRIGRPIVGWELAVVDEDGVPVRWGEIGELVVGGVGLGRYLDAARDTEMFVPLPALGWRRAYRTGDLVQAEREGLIFAGRVDDQIKIGGRRLELGEVDGYLAAIPGVDAATAAVRTTDSGNDVLVGYLSGAEPEAIDLHQARELVTARMPRGVVPLLCVLDELPMKTSGKVDRKALPWPLPTRAGAAEELPARLARLGELWTEQLGPVALEPQADFFRLGGGSVAVARLAARIRQTHPGAEIGELYTHPTLEEMADYLDRLSFTGGQRPMPAKIPAWSGVFQTCWVLFLYLINALRFVTGALIAVWLLEKFFDAGWVPPVPGWPLLIAWLVLYSMPGKVALTALITRPLTARLKPGRHRRGGWTHLRLWAAQRTLTFMQLENLGGTPFAPLAHRLLGTKVGRGCHLAHVPSLSGLLHIGDGVTVEFEADLEGYWIDGDTLILGEITIGDNARIGARSIVQPGVRIAAGAEILPGTNVDADVQGPDTWSGSPMAYHGPAGQTWPAVQPVGTRNHPVMGRLRTGLTYAGGLMIIRLLQVFALLPGFMLVFPYVGYMEFYEDVFPVLLMWVPAFTILMVFTWMLGVLVAIRVISQFIRPGYFPQRSFSGFAVWLTHTLLQRTLISTYPIYASSFTPFWFRMLGARVGRNVEISTVETIPHLTWIRDRSFLADHALANSTRMYRGWLHVGTTVIGEGSFVGNSSIVGPDRDVADGTLVAVLSSVPHHPEAGSSWLGRMPLRIHRTEVTGEAARTYDPPRRLKILRGFVESWRILPAMISHWLDLLGVYLLTTIYMQHWLAGESRLYSLLRAALWSWPVLLGSGVVAALVALAAKWLLVGRFHARSVPLFSSFVWRGELVDVFVESLAVPGLVRMSLGSPLLNWWHRMMGARIGRSVWCETWWLPEFDLVTIGERATVNRGTVLQTHLFHDRVMSLEPVTLETGATLGANSFILPGAGIGACATVGPGSLVQRQESVPGHSMWEGNPVRYLAEEPVPVDVVRKADL</sequence>
<name>A0A3R9ZF51_9CORY</name>
<dbReference type="GO" id="GO:0043041">
    <property type="term" value="P:amino acid activation for nonribosomal peptide biosynthetic process"/>
    <property type="evidence" value="ECO:0007669"/>
    <property type="project" value="TreeGrafter"/>
</dbReference>
<feature type="transmembrane region" description="Helical" evidence="3">
    <location>
        <begin position="1123"/>
        <end position="1146"/>
    </location>
</feature>
<feature type="transmembrane region" description="Helical" evidence="3">
    <location>
        <begin position="877"/>
        <end position="900"/>
    </location>
</feature>
<dbReference type="Gene3D" id="2.160.10.10">
    <property type="entry name" value="Hexapeptide repeat proteins"/>
    <property type="match status" value="3"/>
</dbReference>
<evidence type="ECO:0000313" key="6">
    <source>
        <dbReference type="Proteomes" id="UP000274907"/>
    </source>
</evidence>
<dbReference type="InterPro" id="IPR020806">
    <property type="entry name" value="PKS_PP-bd"/>
</dbReference>
<dbReference type="SUPFAM" id="SSF47336">
    <property type="entry name" value="ACP-like"/>
    <property type="match status" value="1"/>
</dbReference>
<keyword evidence="6" id="KW-1185">Reference proteome</keyword>
<dbReference type="Pfam" id="PF00501">
    <property type="entry name" value="AMP-binding"/>
    <property type="match status" value="1"/>
</dbReference>
<evidence type="ECO:0000259" key="4">
    <source>
        <dbReference type="PROSITE" id="PS50075"/>
    </source>
</evidence>
<keyword evidence="3" id="KW-0472">Membrane</keyword>
<dbReference type="Gene3D" id="1.10.1200.10">
    <property type="entry name" value="ACP-like"/>
    <property type="match status" value="1"/>
</dbReference>
<evidence type="ECO:0000256" key="2">
    <source>
        <dbReference type="ARBA" id="ARBA00022553"/>
    </source>
</evidence>
<evidence type="ECO:0000313" key="5">
    <source>
        <dbReference type="EMBL" id="RSZ64468.1"/>
    </source>
</evidence>
<comment type="caution">
    <text evidence="5">The sequence shown here is derived from an EMBL/GenBank/DDBJ whole genome shotgun (WGS) entry which is preliminary data.</text>
</comment>
<dbReference type="PROSITE" id="PS00455">
    <property type="entry name" value="AMP_BINDING"/>
    <property type="match status" value="1"/>
</dbReference>
<dbReference type="EMBL" id="RXHJ01000005">
    <property type="protein sequence ID" value="RSZ64468.1"/>
    <property type="molecule type" value="Genomic_DNA"/>
</dbReference>
<dbReference type="InterPro" id="IPR042099">
    <property type="entry name" value="ANL_N_sf"/>
</dbReference>
<proteinExistence type="predicted"/>
<evidence type="ECO:0000256" key="1">
    <source>
        <dbReference type="ARBA" id="ARBA00022450"/>
    </source>
</evidence>
<dbReference type="SUPFAM" id="SSF51161">
    <property type="entry name" value="Trimeric LpxA-like enzymes"/>
    <property type="match status" value="3"/>
</dbReference>
<dbReference type="Gene3D" id="3.30.300.30">
    <property type="match status" value="1"/>
</dbReference>
<gene>
    <name evidence="5" type="ORF">EAH68_05635</name>
</gene>
<feature type="transmembrane region" description="Helical" evidence="3">
    <location>
        <begin position="640"/>
        <end position="663"/>
    </location>
</feature>
<accession>A0A3R9ZF51</accession>
<dbReference type="OrthoDB" id="2472181at2"/>
<dbReference type="PANTHER" id="PTHR45527:SF1">
    <property type="entry name" value="FATTY ACID SYNTHASE"/>
    <property type="match status" value="1"/>
</dbReference>
<organism evidence="5 6">
    <name type="scientific">Corynebacterium hylobatis</name>
    <dbReference type="NCBI Taxonomy" id="1859290"/>
    <lineage>
        <taxon>Bacteria</taxon>
        <taxon>Bacillati</taxon>
        <taxon>Actinomycetota</taxon>
        <taxon>Actinomycetes</taxon>
        <taxon>Mycobacteriales</taxon>
        <taxon>Corynebacteriaceae</taxon>
        <taxon>Corynebacterium</taxon>
    </lineage>
</organism>
<dbReference type="GO" id="GO:0005737">
    <property type="term" value="C:cytoplasm"/>
    <property type="evidence" value="ECO:0007669"/>
    <property type="project" value="TreeGrafter"/>
</dbReference>
<evidence type="ECO:0000256" key="3">
    <source>
        <dbReference type="SAM" id="Phobius"/>
    </source>
</evidence>
<dbReference type="GO" id="GO:0044550">
    <property type="term" value="P:secondary metabolite biosynthetic process"/>
    <property type="evidence" value="ECO:0007669"/>
    <property type="project" value="TreeGrafter"/>
</dbReference>
<keyword evidence="3" id="KW-1133">Transmembrane helix</keyword>
<dbReference type="Proteomes" id="UP000274907">
    <property type="component" value="Unassembled WGS sequence"/>
</dbReference>
<feature type="transmembrane region" description="Helical" evidence="3">
    <location>
        <begin position="1082"/>
        <end position="1103"/>
    </location>
</feature>
<dbReference type="PROSITE" id="PS50075">
    <property type="entry name" value="CARRIER"/>
    <property type="match status" value="1"/>
</dbReference>
<keyword evidence="2" id="KW-0597">Phosphoprotein</keyword>
<feature type="domain" description="Carrier" evidence="4">
    <location>
        <begin position="501"/>
        <end position="575"/>
    </location>
</feature>
<dbReference type="Gene3D" id="3.40.50.12780">
    <property type="entry name" value="N-terminal domain of ligase-like"/>
    <property type="match status" value="1"/>
</dbReference>
<protein>
    <submittedName>
        <fullName evidence="5">Amino acid adenylation protein</fullName>
    </submittedName>
</protein>
<dbReference type="InterPro" id="IPR000873">
    <property type="entry name" value="AMP-dep_synth/lig_dom"/>
</dbReference>
<dbReference type="SMART" id="SM00823">
    <property type="entry name" value="PKS_PP"/>
    <property type="match status" value="1"/>
</dbReference>
<feature type="transmembrane region" description="Helical" evidence="3">
    <location>
        <begin position="598"/>
        <end position="620"/>
    </location>
</feature>
<dbReference type="CDD" id="cd05930">
    <property type="entry name" value="A_NRPS"/>
    <property type="match status" value="1"/>
</dbReference>
<dbReference type="GO" id="GO:0031177">
    <property type="term" value="F:phosphopantetheine binding"/>
    <property type="evidence" value="ECO:0007669"/>
    <property type="project" value="InterPro"/>
</dbReference>
<dbReference type="InterPro" id="IPR036736">
    <property type="entry name" value="ACP-like_sf"/>
</dbReference>
<dbReference type="InterPro" id="IPR012728">
    <property type="entry name" value="Pls/PosA_C"/>
</dbReference>
<keyword evidence="1" id="KW-0596">Phosphopantetheine</keyword>
<feature type="transmembrane region" description="Helical" evidence="3">
    <location>
        <begin position="836"/>
        <end position="865"/>
    </location>
</feature>
<dbReference type="RefSeq" id="WP_126120337.1">
    <property type="nucleotide sequence ID" value="NZ_RXHJ01000005.1"/>
</dbReference>
<dbReference type="InterPro" id="IPR009081">
    <property type="entry name" value="PP-bd_ACP"/>
</dbReference>
<keyword evidence="3" id="KW-0812">Transmembrane</keyword>
<reference evidence="5 6" key="1">
    <citation type="submission" date="2018-12" db="EMBL/GenBank/DDBJ databases">
        <title>YIM 101343 draft genome.</title>
        <authorList>
            <person name="Chen X."/>
        </authorList>
    </citation>
    <scope>NUCLEOTIDE SEQUENCE [LARGE SCALE GENOMIC DNA]</scope>
    <source>
        <strain evidence="5 6">YIM 101343</strain>
    </source>
</reference>
<dbReference type="NCBIfam" id="TIGR02353">
    <property type="entry name" value="NRPS_term_dom"/>
    <property type="match status" value="1"/>
</dbReference>
<dbReference type="Pfam" id="PF00550">
    <property type="entry name" value="PP-binding"/>
    <property type="match status" value="1"/>
</dbReference>
<dbReference type="InterPro" id="IPR020845">
    <property type="entry name" value="AMP-binding_CS"/>
</dbReference>
<dbReference type="PANTHER" id="PTHR45527">
    <property type="entry name" value="NONRIBOSOMAL PEPTIDE SYNTHETASE"/>
    <property type="match status" value="1"/>
</dbReference>
<dbReference type="InterPro" id="IPR011004">
    <property type="entry name" value="Trimer_LpxA-like_sf"/>
</dbReference>